<dbReference type="Proteomes" id="UP000281474">
    <property type="component" value="Unassembled WGS sequence"/>
</dbReference>
<feature type="compositionally biased region" description="Polar residues" evidence="1">
    <location>
        <begin position="34"/>
        <end position="48"/>
    </location>
</feature>
<proteinExistence type="predicted"/>
<organism evidence="2 3">
    <name type="scientific">Parashewanella curva</name>
    <dbReference type="NCBI Taxonomy" id="2338552"/>
    <lineage>
        <taxon>Bacteria</taxon>
        <taxon>Pseudomonadati</taxon>
        <taxon>Pseudomonadota</taxon>
        <taxon>Gammaproteobacteria</taxon>
        <taxon>Alteromonadales</taxon>
        <taxon>Shewanellaceae</taxon>
        <taxon>Parashewanella</taxon>
    </lineage>
</organism>
<name>A0A3L8PX18_9GAMM</name>
<evidence type="ECO:0000313" key="2">
    <source>
        <dbReference type="EMBL" id="RLV59997.1"/>
    </source>
</evidence>
<accession>A0A3L8PX18</accession>
<protein>
    <submittedName>
        <fullName evidence="2">Uncharacterized protein</fullName>
    </submittedName>
</protein>
<reference evidence="2 3" key="1">
    <citation type="submission" date="2018-09" db="EMBL/GenBank/DDBJ databases">
        <title>Phylogeny of the Shewanellaceae, and recommendation for two new genera, Pseudoshewanella and Parashewanella.</title>
        <authorList>
            <person name="Wang G."/>
        </authorList>
    </citation>
    <scope>NUCLEOTIDE SEQUENCE [LARGE SCALE GENOMIC DNA]</scope>
    <source>
        <strain evidence="2 3">C51</strain>
    </source>
</reference>
<evidence type="ECO:0000256" key="1">
    <source>
        <dbReference type="SAM" id="MobiDB-lite"/>
    </source>
</evidence>
<comment type="caution">
    <text evidence="2">The sequence shown here is derived from an EMBL/GenBank/DDBJ whole genome shotgun (WGS) entry which is preliminary data.</text>
</comment>
<evidence type="ECO:0000313" key="3">
    <source>
        <dbReference type="Proteomes" id="UP000281474"/>
    </source>
</evidence>
<gene>
    <name evidence="2" type="ORF">D5018_09335</name>
</gene>
<dbReference type="EMBL" id="QZEI01000023">
    <property type="protein sequence ID" value="RLV59997.1"/>
    <property type="molecule type" value="Genomic_DNA"/>
</dbReference>
<dbReference type="AlphaFoldDB" id="A0A3L8PX18"/>
<keyword evidence="3" id="KW-1185">Reference proteome</keyword>
<sequence>MTSEILGSSNVQPQVLPEQSQEVVALFEPKEGQCFSQSEGNPQQTQKNQEFHSHPSIGPQEGTNSIEQKYEVQILLTEQVQFYVKTIEDLVESLEKLIIVERCYKQIPILSEQRQWLIENLLSKNITLEDLLIQDHKKFWTMFSHAVVELRELLESKVISNLDYSVLSLHLDNIKAMVLCDIPDSFNGFYDLAQKTSIVGKWINCPHGCSHYELTEPVEIQCFYKLLLHLHRELGIFTFSSKCFADELAILLSKFDRPIVELCAGKGMMSASLIEASTSLQLTTTDYGLGKKKAWRNVELTELNAFTILCKDDLKNLYLVCSPPVQWLDALKQSKVKNIYLIIGEQIEKYLGENNSLHIQELFLSELPKNTPNTQVVLVMSNVTDEEFQVVKCLI</sequence>
<dbReference type="RefSeq" id="WP_121838740.1">
    <property type="nucleotide sequence ID" value="NZ_ML014772.1"/>
</dbReference>
<feature type="region of interest" description="Disordered" evidence="1">
    <location>
        <begin position="33"/>
        <end position="62"/>
    </location>
</feature>